<keyword evidence="3" id="KW-0546">Nucleotide metabolism</keyword>
<dbReference type="PANTHER" id="PTHR43213">
    <property type="entry name" value="BIFUNCTIONAL DTTP/UTP PYROPHOSPHATASE/METHYLTRANSFERASE PROTEIN-RELATED"/>
    <property type="match status" value="1"/>
</dbReference>
<evidence type="ECO:0000256" key="3">
    <source>
        <dbReference type="HAMAP-Rule" id="MF_00528"/>
    </source>
</evidence>
<dbReference type="PIRSF" id="PIRSF006305">
    <property type="entry name" value="Maf"/>
    <property type="match status" value="1"/>
</dbReference>
<evidence type="ECO:0000313" key="5">
    <source>
        <dbReference type="Proteomes" id="UP000027986"/>
    </source>
</evidence>
<dbReference type="EC" id="3.6.1.9" evidence="3"/>
<dbReference type="CDD" id="cd00555">
    <property type="entry name" value="Maf"/>
    <property type="match status" value="1"/>
</dbReference>
<name>A0A075JIX6_9MICO</name>
<dbReference type="GeneID" id="41841542"/>
<dbReference type="KEGG" id="dni:HX89_10485"/>
<evidence type="ECO:0000313" key="4">
    <source>
        <dbReference type="EMBL" id="AIF41297.1"/>
    </source>
</evidence>
<dbReference type="HOGENOM" id="CLU_040416_1_2_11"/>
<dbReference type="GO" id="GO:0047429">
    <property type="term" value="F:nucleoside triphosphate diphosphatase activity"/>
    <property type="evidence" value="ECO:0007669"/>
    <property type="project" value="UniProtKB-EC"/>
</dbReference>
<accession>A0A075JIX6</accession>
<dbReference type="OrthoDB" id="3527985at2"/>
<dbReference type="SUPFAM" id="SSF52972">
    <property type="entry name" value="ITPase-like"/>
    <property type="match status" value="1"/>
</dbReference>
<comment type="similarity">
    <text evidence="3">Belongs to the Maf family.</text>
</comment>
<dbReference type="Gene3D" id="3.90.950.10">
    <property type="match status" value="1"/>
</dbReference>
<protein>
    <recommendedName>
        <fullName evidence="3">Nucleoside triphosphate pyrophosphatase</fullName>
        <ecNumber evidence="3">3.6.1.9</ecNumber>
    </recommendedName>
    <alternativeName>
        <fullName evidence="3">Nucleotide pyrophosphatase</fullName>
        <shortName evidence="3">Nucleotide PPase</shortName>
    </alternativeName>
</protein>
<dbReference type="EMBL" id="CP008889">
    <property type="protein sequence ID" value="AIF41297.1"/>
    <property type="molecule type" value="Genomic_DNA"/>
</dbReference>
<dbReference type="HAMAP" id="MF_00528">
    <property type="entry name" value="Maf"/>
    <property type="match status" value="1"/>
</dbReference>
<dbReference type="AlphaFoldDB" id="A0A075JIX6"/>
<dbReference type="GO" id="GO:0005737">
    <property type="term" value="C:cytoplasm"/>
    <property type="evidence" value="ECO:0007669"/>
    <property type="project" value="UniProtKB-SubCell"/>
</dbReference>
<dbReference type="InterPro" id="IPR003697">
    <property type="entry name" value="Maf-like"/>
</dbReference>
<dbReference type="eggNOG" id="COG0424">
    <property type="taxonomic scope" value="Bacteria"/>
</dbReference>
<keyword evidence="5" id="KW-1185">Reference proteome</keyword>
<dbReference type="InterPro" id="IPR029001">
    <property type="entry name" value="ITPase-like_fam"/>
</dbReference>
<dbReference type="PANTHER" id="PTHR43213:SF5">
    <property type="entry name" value="BIFUNCTIONAL DTTP_UTP PYROPHOSPHATASE_METHYLTRANSFERASE PROTEIN-RELATED"/>
    <property type="match status" value="1"/>
</dbReference>
<proteinExistence type="inferred from homology"/>
<dbReference type="Proteomes" id="UP000027986">
    <property type="component" value="Chromosome"/>
</dbReference>
<keyword evidence="2 3" id="KW-0378">Hydrolase</keyword>
<dbReference type="GO" id="GO:0009117">
    <property type="term" value="P:nucleotide metabolic process"/>
    <property type="evidence" value="ECO:0007669"/>
    <property type="project" value="UniProtKB-KW"/>
</dbReference>
<comment type="catalytic activity">
    <reaction evidence="3">
        <text>a 2'-deoxyribonucleoside 5'-triphosphate + H2O = a 2'-deoxyribonucleoside 5'-phosphate + diphosphate + H(+)</text>
        <dbReference type="Rhea" id="RHEA:44644"/>
        <dbReference type="ChEBI" id="CHEBI:15377"/>
        <dbReference type="ChEBI" id="CHEBI:15378"/>
        <dbReference type="ChEBI" id="CHEBI:33019"/>
        <dbReference type="ChEBI" id="CHEBI:61560"/>
        <dbReference type="ChEBI" id="CHEBI:65317"/>
        <dbReference type="EC" id="3.6.1.9"/>
    </reaction>
</comment>
<organism evidence="4 5">
    <name type="scientific">Dermacoccus nishinomiyaensis</name>
    <dbReference type="NCBI Taxonomy" id="1274"/>
    <lineage>
        <taxon>Bacteria</taxon>
        <taxon>Bacillati</taxon>
        <taxon>Actinomycetota</taxon>
        <taxon>Actinomycetes</taxon>
        <taxon>Micrococcales</taxon>
        <taxon>Dermacoccaceae</taxon>
        <taxon>Dermacoccus</taxon>
    </lineage>
</organism>
<reference evidence="4 5" key="1">
    <citation type="submission" date="2014-07" db="EMBL/GenBank/DDBJ databases">
        <title>Genome Sequencing of Dermacoccus nishinomiyaensis.</title>
        <authorList>
            <person name="Hong K.W."/>
            <person name="Chan K.G."/>
        </authorList>
    </citation>
    <scope>NUCLEOTIDE SEQUENCE [LARGE SCALE GENOMIC DNA]</scope>
    <source>
        <strain evidence="4 5">M25</strain>
    </source>
</reference>
<gene>
    <name evidence="4" type="ORF">HX89_10485</name>
</gene>
<comment type="function">
    <text evidence="3">Nucleoside triphosphate pyrophosphatase. May have a dual role in cell division arrest and in preventing the incorporation of modified nucleotides into cellular nucleic acids.</text>
</comment>
<comment type="cofactor">
    <cofactor evidence="1 3">
        <name>a divalent metal cation</name>
        <dbReference type="ChEBI" id="CHEBI:60240"/>
    </cofactor>
</comment>
<evidence type="ECO:0000256" key="1">
    <source>
        <dbReference type="ARBA" id="ARBA00001968"/>
    </source>
</evidence>
<evidence type="ECO:0000256" key="2">
    <source>
        <dbReference type="ARBA" id="ARBA00022801"/>
    </source>
</evidence>
<dbReference type="NCBIfam" id="TIGR00172">
    <property type="entry name" value="maf"/>
    <property type="match status" value="1"/>
</dbReference>
<comment type="caution">
    <text evidence="3">Lacks conserved residue(s) required for the propagation of feature annotation.</text>
</comment>
<dbReference type="RefSeq" id="WP_038569007.1">
    <property type="nucleotide sequence ID" value="NZ_CP008889.1"/>
</dbReference>
<keyword evidence="3" id="KW-0963">Cytoplasm</keyword>
<sequence length="227" mass="23732">MTVLVLASKSPARLATLRSAGIEPFVLVSDVDEDAAVVAARAQHDGPDELAAEDVALLLANAKCEAVASVLAQDEVPAETPDAFIEDGGIILGCDSVLEFDGAILGKPADAADARARWHAMRGRSGTLHTGHWIVDDRVEGTGATFGAVSSTIVHFADLDDAEIDAYVATGEPLWVAGAFTIDGLAGAYVERIEGDPHTVVGLGLPLLREMLAEIGVAWHELWNMAA</sequence>
<feature type="active site" description="Proton acceptor" evidence="3">
    <location>
        <position position="95"/>
    </location>
</feature>
<comment type="subcellular location">
    <subcellularLocation>
        <location evidence="3">Cytoplasm</location>
    </subcellularLocation>
</comment>
<dbReference type="Pfam" id="PF02545">
    <property type="entry name" value="Maf"/>
    <property type="match status" value="1"/>
</dbReference>
<comment type="catalytic activity">
    <reaction evidence="3">
        <text>a ribonucleoside 5'-triphosphate + H2O = a ribonucleoside 5'-phosphate + diphosphate + H(+)</text>
        <dbReference type="Rhea" id="RHEA:23996"/>
        <dbReference type="ChEBI" id="CHEBI:15377"/>
        <dbReference type="ChEBI" id="CHEBI:15378"/>
        <dbReference type="ChEBI" id="CHEBI:33019"/>
        <dbReference type="ChEBI" id="CHEBI:58043"/>
        <dbReference type="ChEBI" id="CHEBI:61557"/>
        <dbReference type="EC" id="3.6.1.9"/>
    </reaction>
</comment>